<accession>A0ABQ9XJU6</accession>
<dbReference type="EMBL" id="JARBJD010000118">
    <property type="protein sequence ID" value="KAK2951480.1"/>
    <property type="molecule type" value="Genomic_DNA"/>
</dbReference>
<protein>
    <submittedName>
        <fullName evidence="2">Uncharacterized protein</fullName>
    </submittedName>
</protein>
<evidence type="ECO:0000256" key="1">
    <source>
        <dbReference type="SAM" id="MobiDB-lite"/>
    </source>
</evidence>
<feature type="region of interest" description="Disordered" evidence="1">
    <location>
        <begin position="1"/>
        <end position="24"/>
    </location>
</feature>
<name>A0ABQ9XJU6_9EUKA</name>
<dbReference type="InterPro" id="IPR016024">
    <property type="entry name" value="ARM-type_fold"/>
</dbReference>
<keyword evidence="3" id="KW-1185">Reference proteome</keyword>
<reference evidence="2 3" key="1">
    <citation type="journal article" date="2022" name="bioRxiv">
        <title>Genomics of Preaxostyla Flagellates Illuminates Evolutionary Transitions and the Path Towards Mitochondrial Loss.</title>
        <authorList>
            <person name="Novak L.V.F."/>
            <person name="Treitli S.C."/>
            <person name="Pyrih J."/>
            <person name="Halakuc P."/>
            <person name="Pipaliya S.V."/>
            <person name="Vacek V."/>
            <person name="Brzon O."/>
            <person name="Soukal P."/>
            <person name="Eme L."/>
            <person name="Dacks J.B."/>
            <person name="Karnkowska A."/>
            <person name="Elias M."/>
            <person name="Hampl V."/>
        </authorList>
    </citation>
    <scope>NUCLEOTIDE SEQUENCE [LARGE SCALE GENOMIC DNA]</scope>
    <source>
        <strain evidence="2">NAU3</strain>
        <tissue evidence="2">Gut</tissue>
    </source>
</reference>
<comment type="caution">
    <text evidence="2">The sequence shown here is derived from an EMBL/GenBank/DDBJ whole genome shotgun (WGS) entry which is preliminary data.</text>
</comment>
<dbReference type="Proteomes" id="UP001281761">
    <property type="component" value="Unassembled WGS sequence"/>
</dbReference>
<sequence>MRTTRFMEHMEYTQNESEQGQLDNPPIVLRLRKRNVCTTSQLQDQPSSQSPNSQMMDIDTILVALGEEQQTDILDLLVALHRMTGTDDSCRRLVQHNTIPLLSQLLVSSQDEEAIFLILSILTDIAALPTDEVHPSFDDNLLQAIIGLAPSTSLDVMEMAWWFLDNYALIGYTQNEFVDNLVRLGIFEVFIPALIQLHNRTVQQPAWHLWSKDLIANTSGFLFPLMTKTIPDHQNSCHHILRTIRHLAFITRTPITADLAYFIFMVFVSGCSLDIVSAIDVLHSEPGLLQEHSSVLYQSPMPPFFPQHIQSFPQLAVSLLSYACEGLSNGYRAFTVLNQAQTRNQISESQKKVRTIQSSSEVPDEEILKKQIVTELDNYFHIARKVLHMIGTAMSGSTEVVDLYLNAGLVPLLGECVRVVQTIQRDRLSHDCSLLTLTTAELTKENPGDLWRRTLEIILSLDCITLATEEKQHKLVSSIHAQYHDQYKLSNIFPKHMKEFHHAISHCLSNISGSNEFHSLRLLKEAFPEPHSSQMFLRFVSDRLVDDTSSSFCADLLIVHGLFHNRSASIYAEIEKSQVLAALFAFKWYRHTHPIADTSLCIFFEILVAFILNAPHPCIIFDYVQDDVIEQKLLKSTTKMSKQTMETMEIFHQHFITLKQPT</sequence>
<dbReference type="Gene3D" id="1.25.10.10">
    <property type="entry name" value="Leucine-rich Repeat Variant"/>
    <property type="match status" value="1"/>
</dbReference>
<gene>
    <name evidence="2" type="ORF">BLNAU_13637</name>
</gene>
<organism evidence="2 3">
    <name type="scientific">Blattamonas nauphoetae</name>
    <dbReference type="NCBI Taxonomy" id="2049346"/>
    <lineage>
        <taxon>Eukaryota</taxon>
        <taxon>Metamonada</taxon>
        <taxon>Preaxostyla</taxon>
        <taxon>Oxymonadida</taxon>
        <taxon>Blattamonas</taxon>
    </lineage>
</organism>
<feature type="compositionally biased region" description="Basic and acidic residues" evidence="1">
    <location>
        <begin position="1"/>
        <end position="11"/>
    </location>
</feature>
<evidence type="ECO:0000313" key="3">
    <source>
        <dbReference type="Proteomes" id="UP001281761"/>
    </source>
</evidence>
<evidence type="ECO:0000313" key="2">
    <source>
        <dbReference type="EMBL" id="KAK2951480.1"/>
    </source>
</evidence>
<proteinExistence type="predicted"/>
<dbReference type="SUPFAM" id="SSF48371">
    <property type="entry name" value="ARM repeat"/>
    <property type="match status" value="1"/>
</dbReference>
<dbReference type="InterPro" id="IPR011989">
    <property type="entry name" value="ARM-like"/>
</dbReference>
<feature type="compositionally biased region" description="Polar residues" evidence="1">
    <location>
        <begin position="12"/>
        <end position="22"/>
    </location>
</feature>